<dbReference type="GO" id="GO:0000287">
    <property type="term" value="F:magnesium ion binding"/>
    <property type="evidence" value="ECO:0007669"/>
    <property type="project" value="InterPro"/>
</dbReference>
<dbReference type="Pfam" id="PF04029">
    <property type="entry name" value="2-ph_phosp"/>
    <property type="match status" value="1"/>
</dbReference>
<evidence type="ECO:0000256" key="2">
    <source>
        <dbReference type="SAM" id="MobiDB-lite"/>
    </source>
</evidence>
<reference evidence="3" key="2">
    <citation type="submission" date="2021-04" db="EMBL/GenBank/DDBJ databases">
        <authorList>
            <person name="Gilroy R."/>
        </authorList>
    </citation>
    <scope>NUCLEOTIDE SEQUENCE</scope>
    <source>
        <strain evidence="3">ChiGjej1B1-98</strain>
    </source>
</reference>
<protein>
    <recommendedName>
        <fullName evidence="1">Probable 2-phosphosulfolactate phosphatase</fullName>
    </recommendedName>
</protein>
<accession>A0A9D2C980</accession>
<dbReference type="EMBL" id="DXDC01000203">
    <property type="protein sequence ID" value="HIY65987.1"/>
    <property type="molecule type" value="Genomic_DNA"/>
</dbReference>
<dbReference type="AlphaFoldDB" id="A0A9D2C980"/>
<dbReference type="InterPro" id="IPR036702">
    <property type="entry name" value="ComB-like_sf"/>
</dbReference>
<evidence type="ECO:0000313" key="3">
    <source>
        <dbReference type="EMBL" id="HIY65987.1"/>
    </source>
</evidence>
<gene>
    <name evidence="3" type="ORF">H9830_06890</name>
</gene>
<organism evidence="3 4">
    <name type="scientific">Candidatus Agrococcus pullicola</name>
    <dbReference type="NCBI Taxonomy" id="2838429"/>
    <lineage>
        <taxon>Bacteria</taxon>
        <taxon>Bacillati</taxon>
        <taxon>Actinomycetota</taxon>
        <taxon>Actinomycetes</taxon>
        <taxon>Micrococcales</taxon>
        <taxon>Microbacteriaceae</taxon>
        <taxon>Agrococcus</taxon>
    </lineage>
</organism>
<dbReference type="SUPFAM" id="SSF142823">
    <property type="entry name" value="ComB-like"/>
    <property type="match status" value="1"/>
</dbReference>
<dbReference type="Gene3D" id="3.90.1560.10">
    <property type="entry name" value="ComB-like"/>
    <property type="match status" value="1"/>
</dbReference>
<dbReference type="InterPro" id="IPR005238">
    <property type="entry name" value="ComB-like"/>
</dbReference>
<sequence length="134" mass="13749">DDLVAEAVAQPHVPTVFVGKLRNATVTARAVYDEQIARGGRTAINLVLAGDAGAFAVEDYLAAGAVADGLAALGIDHSAPDAAVANEGFRALKRALKHLLSASATGRSLKAEGRGDEAKHAAELDAEHEATRVN</sequence>
<evidence type="ECO:0000313" key="4">
    <source>
        <dbReference type="Proteomes" id="UP000824005"/>
    </source>
</evidence>
<name>A0A9D2C980_9MICO</name>
<proteinExistence type="predicted"/>
<comment type="caution">
    <text evidence="3">The sequence shown here is derived from an EMBL/GenBank/DDBJ whole genome shotgun (WGS) entry which is preliminary data.</text>
</comment>
<feature type="region of interest" description="Disordered" evidence="2">
    <location>
        <begin position="110"/>
        <end position="134"/>
    </location>
</feature>
<dbReference type="Proteomes" id="UP000824005">
    <property type="component" value="Unassembled WGS sequence"/>
</dbReference>
<feature type="non-terminal residue" evidence="3">
    <location>
        <position position="1"/>
    </location>
</feature>
<dbReference type="GO" id="GO:0050532">
    <property type="term" value="F:2-phosphosulfolactate phosphatase activity"/>
    <property type="evidence" value="ECO:0007669"/>
    <property type="project" value="InterPro"/>
</dbReference>
<evidence type="ECO:0000256" key="1">
    <source>
        <dbReference type="ARBA" id="ARBA00021948"/>
    </source>
</evidence>
<reference evidence="3" key="1">
    <citation type="journal article" date="2021" name="PeerJ">
        <title>Extensive microbial diversity within the chicken gut microbiome revealed by metagenomics and culture.</title>
        <authorList>
            <person name="Gilroy R."/>
            <person name="Ravi A."/>
            <person name="Getino M."/>
            <person name="Pursley I."/>
            <person name="Horton D.L."/>
            <person name="Alikhan N.F."/>
            <person name="Baker D."/>
            <person name="Gharbi K."/>
            <person name="Hall N."/>
            <person name="Watson M."/>
            <person name="Adriaenssens E.M."/>
            <person name="Foster-Nyarko E."/>
            <person name="Jarju S."/>
            <person name="Secka A."/>
            <person name="Antonio M."/>
            <person name="Oren A."/>
            <person name="Chaudhuri R.R."/>
            <person name="La Ragione R."/>
            <person name="Hildebrand F."/>
            <person name="Pallen M.J."/>
        </authorList>
    </citation>
    <scope>NUCLEOTIDE SEQUENCE</scope>
    <source>
        <strain evidence="3">ChiGjej1B1-98</strain>
    </source>
</reference>